<dbReference type="InterPro" id="IPR000014">
    <property type="entry name" value="PAS"/>
</dbReference>
<dbReference type="SMART" id="SM00387">
    <property type="entry name" value="HATPase_c"/>
    <property type="match status" value="1"/>
</dbReference>
<dbReference type="Gene3D" id="3.30.565.10">
    <property type="entry name" value="Histidine kinase-like ATPase, C-terminal domain"/>
    <property type="match status" value="1"/>
</dbReference>
<dbReference type="PANTHER" id="PTHR43304">
    <property type="entry name" value="PHYTOCHROME-LIKE PROTEIN CPH1"/>
    <property type="match status" value="1"/>
</dbReference>
<dbReference type="InterPro" id="IPR003661">
    <property type="entry name" value="HisK_dim/P_dom"/>
</dbReference>
<dbReference type="OrthoDB" id="9788063at2"/>
<dbReference type="InterPro" id="IPR052162">
    <property type="entry name" value="Sensor_kinase/Photoreceptor"/>
</dbReference>
<dbReference type="SMART" id="SM00086">
    <property type="entry name" value="PAC"/>
    <property type="match status" value="4"/>
</dbReference>
<evidence type="ECO:0000256" key="3">
    <source>
        <dbReference type="ARBA" id="ARBA00022553"/>
    </source>
</evidence>
<dbReference type="CDD" id="cd00130">
    <property type="entry name" value="PAS"/>
    <property type="match status" value="5"/>
</dbReference>
<dbReference type="Gene3D" id="1.10.287.130">
    <property type="match status" value="1"/>
</dbReference>
<dbReference type="InterPro" id="IPR001610">
    <property type="entry name" value="PAC"/>
</dbReference>
<feature type="domain" description="PAS" evidence="11">
    <location>
        <begin position="305"/>
        <end position="375"/>
    </location>
</feature>
<dbReference type="InterPro" id="IPR035965">
    <property type="entry name" value="PAS-like_dom_sf"/>
</dbReference>
<evidence type="ECO:0000259" key="11">
    <source>
        <dbReference type="PROSITE" id="PS50112"/>
    </source>
</evidence>
<evidence type="ECO:0000256" key="2">
    <source>
        <dbReference type="ARBA" id="ARBA00012438"/>
    </source>
</evidence>
<dbReference type="Pfam" id="PF00072">
    <property type="entry name" value="Response_reg"/>
    <property type="match status" value="1"/>
</dbReference>
<feature type="domain" description="Histidine kinase" evidence="9">
    <location>
        <begin position="820"/>
        <end position="1044"/>
    </location>
</feature>
<dbReference type="SMART" id="SM00388">
    <property type="entry name" value="HisKA"/>
    <property type="match status" value="1"/>
</dbReference>
<gene>
    <name evidence="13" type="ORF">BH720_17800</name>
</gene>
<feature type="domain" description="PAS" evidence="11">
    <location>
        <begin position="422"/>
        <end position="486"/>
    </location>
</feature>
<proteinExistence type="predicted"/>
<evidence type="ECO:0000259" key="12">
    <source>
        <dbReference type="PROSITE" id="PS50113"/>
    </source>
</evidence>
<evidence type="ECO:0000256" key="6">
    <source>
        <dbReference type="ARBA" id="ARBA00023012"/>
    </source>
</evidence>
<dbReference type="Pfam" id="PF08447">
    <property type="entry name" value="PAS_3"/>
    <property type="match status" value="1"/>
</dbReference>
<dbReference type="Pfam" id="PF02518">
    <property type="entry name" value="HATPase_c"/>
    <property type="match status" value="1"/>
</dbReference>
<evidence type="ECO:0000259" key="10">
    <source>
        <dbReference type="PROSITE" id="PS50110"/>
    </source>
</evidence>
<dbReference type="PROSITE" id="PS50112">
    <property type="entry name" value="PAS"/>
    <property type="match status" value="5"/>
</dbReference>
<dbReference type="EC" id="2.7.13.3" evidence="2"/>
<organism evidence="13">
    <name type="scientific">Desertifilum tharense IPPAS B-1220</name>
    <dbReference type="NCBI Taxonomy" id="1781255"/>
    <lineage>
        <taxon>Bacteria</taxon>
        <taxon>Bacillati</taxon>
        <taxon>Cyanobacteriota</taxon>
        <taxon>Cyanophyceae</taxon>
        <taxon>Desertifilales</taxon>
        <taxon>Desertifilaceae</taxon>
        <taxon>Desertifilum</taxon>
    </lineage>
</organism>
<keyword evidence="5" id="KW-0418">Kinase</keyword>
<dbReference type="NCBIfam" id="TIGR00229">
    <property type="entry name" value="sensory_box"/>
    <property type="match status" value="5"/>
</dbReference>
<dbReference type="GO" id="GO:0000155">
    <property type="term" value="F:phosphorelay sensor kinase activity"/>
    <property type="evidence" value="ECO:0007669"/>
    <property type="project" value="InterPro"/>
</dbReference>
<dbReference type="SUPFAM" id="SSF55785">
    <property type="entry name" value="PYP-like sensor domain (PAS domain)"/>
    <property type="match status" value="5"/>
</dbReference>
<feature type="coiled-coil region" evidence="8">
    <location>
        <begin position="159"/>
        <end position="186"/>
    </location>
</feature>
<feature type="domain" description="PAC" evidence="12">
    <location>
        <begin position="635"/>
        <end position="687"/>
    </location>
</feature>
<dbReference type="InterPro" id="IPR001789">
    <property type="entry name" value="Sig_transdc_resp-reg_receiver"/>
</dbReference>
<dbReference type="EMBL" id="MJGC01000077">
    <property type="protein sequence ID" value="OEJ73948.1"/>
    <property type="molecule type" value="Genomic_DNA"/>
</dbReference>
<dbReference type="InterPro" id="IPR000700">
    <property type="entry name" value="PAS-assoc_C"/>
</dbReference>
<dbReference type="GO" id="GO:0006355">
    <property type="term" value="P:regulation of DNA-templated transcription"/>
    <property type="evidence" value="ECO:0007669"/>
    <property type="project" value="InterPro"/>
</dbReference>
<sequence length="1181" mass="132823">MQVPRPPDEEARLAALYQYAILDTPPEEDFDALTQLAAQICQAPIALISLMDCDRQWFKSKIGIDVSGTSREVAFCAYAILQPEILVVPDALEDERFANNPYVTSAPYIRFYAGVPLVTPSGAVVGTLCVIDRVARSLEPQQLSALKSLGKQAVTQLELRRRIIELDRTTQKKQQAQAELESFFNLSLDLLCVVNFAGEFKRINSAFATGLGYTQAEIIAQTVSDLVHPDDRDRTAQALEQLSQGQLIVNFENRYRTKNGEYRWLAWKARPLIEDRLIYAIARDITERKRLESQHLQRLADETAARIQIANILESITDAFFALDRQWRFTYLNHQAERLLQRQRDELLGKNLWEEFPEAIKNDFYTQYHRALTEQVSVTFTEFYPPLDGWFLVRVYPSSEGLSVYFQDITASKQAEVALRQSEERYRLLFESNPQPMWVNDIETLQFLAINQAAIQHYGYSRAEFLSMSIKDIRPPEDIPRLVETVANRAPGMTEAGIWRHRKKDGTLIDVEISTHSLNFSGRRAEIVLASDVTQRRQAEAQLLEITLLQQTILNAANYTIISTDIDGIIHTFNTAAERLLGYSAEEVVGKQTPILIHDRQEVIERAAQLSEELQTPIKPGFEVFITKPRRGVPEEGEWTYIRKDGSRFPVRLSVTPLQDSQGQITGFLGIASDITQRKQDEEQIRQQAALLDIATDAIFVQSLDREILFWNKAAERLYGYPAAEILGKEANFLYQETLGELEEAQQHVLDKGDWYGELEQLTQAGRKIIVESRWTLVRDEENQPQSILIVNTDITEQKQLAAQFFRIQRLESIGTLASGIAHDLNNLLTPMLAVAQLLPYKIPNLDERTQQLLKIIETNTKRGADLVKQVLSFAKGIEGKHSIIQLEHLAWEISQVASETFPKSIEIQTDLPPDLLPVFGDATQLHQVLINLCLNARDAMPEGGVLSLSAKNIVLDENYVHMNLEAKVGHYVVVTISDTGIGIAPDIMDRIFEPFFTTKETGKGTGLGLSTVMGIVKSHGGFINVYSEVKQGTKFKIYLPALEGEKALIGIPQLLPKGNGELILVADDEAAIREVVKASLETYNYQVLTASDGIEALALYAQYKDKVSVVLMDMMMPSMEGPVAIRTLQKINSKVKVVAVSGLSSSNLVNAARNVGIQEFLAKPFTSEELLLALHRILSA</sequence>
<dbReference type="PROSITE" id="PS50113">
    <property type="entry name" value="PAC"/>
    <property type="match status" value="2"/>
</dbReference>
<dbReference type="InterPro" id="IPR036890">
    <property type="entry name" value="HATPase_C_sf"/>
</dbReference>
<dbReference type="SUPFAM" id="SSF52172">
    <property type="entry name" value="CheY-like"/>
    <property type="match status" value="1"/>
</dbReference>
<dbReference type="InterPro" id="IPR013655">
    <property type="entry name" value="PAS_fold_3"/>
</dbReference>
<comment type="catalytic activity">
    <reaction evidence="1">
        <text>ATP + protein L-histidine = ADP + protein N-phospho-L-histidine.</text>
        <dbReference type="EC" id="2.7.13.3"/>
    </reaction>
</comment>
<dbReference type="Pfam" id="PF01590">
    <property type="entry name" value="GAF"/>
    <property type="match status" value="1"/>
</dbReference>
<feature type="domain" description="PAS" evidence="11">
    <location>
        <begin position="553"/>
        <end position="617"/>
    </location>
</feature>
<evidence type="ECO:0000256" key="7">
    <source>
        <dbReference type="PROSITE-ProRule" id="PRU00169"/>
    </source>
</evidence>
<dbReference type="PRINTS" id="PR00344">
    <property type="entry name" value="BCTRLSENSOR"/>
</dbReference>
<dbReference type="SUPFAM" id="SSF47384">
    <property type="entry name" value="Homodimeric domain of signal transducing histidine kinase"/>
    <property type="match status" value="1"/>
</dbReference>
<dbReference type="SMART" id="SM00091">
    <property type="entry name" value="PAS"/>
    <property type="match status" value="5"/>
</dbReference>
<dbReference type="AlphaFoldDB" id="A0A1E5QH55"/>
<dbReference type="InterPro" id="IPR036097">
    <property type="entry name" value="HisK_dim/P_sf"/>
</dbReference>
<dbReference type="SUPFAM" id="SSF55874">
    <property type="entry name" value="ATPase domain of HSP90 chaperone/DNA topoisomerase II/histidine kinase"/>
    <property type="match status" value="1"/>
</dbReference>
<dbReference type="Gene3D" id="3.30.450.20">
    <property type="entry name" value="PAS domain"/>
    <property type="match status" value="5"/>
</dbReference>
<comment type="caution">
    <text evidence="13">The sequence shown here is derived from an EMBL/GenBank/DDBJ whole genome shotgun (WGS) entry which is preliminary data.</text>
</comment>
<dbReference type="SMART" id="SM00448">
    <property type="entry name" value="REC"/>
    <property type="match status" value="1"/>
</dbReference>
<dbReference type="Gene3D" id="3.30.450.40">
    <property type="match status" value="1"/>
</dbReference>
<dbReference type="InterPro" id="IPR029016">
    <property type="entry name" value="GAF-like_dom_sf"/>
</dbReference>
<accession>A0A1E5QH55</accession>
<feature type="domain" description="PAS" evidence="11">
    <location>
        <begin position="176"/>
        <end position="246"/>
    </location>
</feature>
<evidence type="ECO:0000259" key="9">
    <source>
        <dbReference type="PROSITE" id="PS50109"/>
    </source>
</evidence>
<keyword evidence="4" id="KW-0808">Transferase</keyword>
<evidence type="ECO:0000313" key="13">
    <source>
        <dbReference type="EMBL" id="OEJ73948.1"/>
    </source>
</evidence>
<dbReference type="STRING" id="1781255.BH720_17800"/>
<dbReference type="InterPro" id="IPR004358">
    <property type="entry name" value="Sig_transdc_His_kin-like_C"/>
</dbReference>
<dbReference type="Gene3D" id="3.40.50.2300">
    <property type="match status" value="1"/>
</dbReference>
<dbReference type="CDD" id="cd00082">
    <property type="entry name" value="HisKA"/>
    <property type="match status" value="1"/>
</dbReference>
<dbReference type="PROSITE" id="PS50110">
    <property type="entry name" value="RESPONSE_REGULATORY"/>
    <property type="match status" value="1"/>
</dbReference>
<evidence type="ECO:0000256" key="1">
    <source>
        <dbReference type="ARBA" id="ARBA00000085"/>
    </source>
</evidence>
<name>A0A1E5QH55_9CYAN</name>
<feature type="modified residue" description="4-aspartylphosphate" evidence="7">
    <location>
        <position position="1114"/>
    </location>
</feature>
<feature type="domain" description="Response regulatory" evidence="10">
    <location>
        <begin position="1063"/>
        <end position="1179"/>
    </location>
</feature>
<dbReference type="PANTHER" id="PTHR43304:SF1">
    <property type="entry name" value="PAC DOMAIN-CONTAINING PROTEIN"/>
    <property type="match status" value="1"/>
</dbReference>
<evidence type="ECO:0000256" key="8">
    <source>
        <dbReference type="SAM" id="Coils"/>
    </source>
</evidence>
<feature type="domain" description="PAS" evidence="11">
    <location>
        <begin position="684"/>
        <end position="753"/>
    </location>
</feature>
<dbReference type="CDD" id="cd17546">
    <property type="entry name" value="REC_hyHK_CKI1_RcsC-like"/>
    <property type="match status" value="1"/>
</dbReference>
<dbReference type="InterPro" id="IPR013656">
    <property type="entry name" value="PAS_4"/>
</dbReference>
<keyword evidence="3 7" id="KW-0597">Phosphoprotein</keyword>
<dbReference type="Pfam" id="PF00989">
    <property type="entry name" value="PAS"/>
    <property type="match status" value="1"/>
</dbReference>
<dbReference type="InterPro" id="IPR011006">
    <property type="entry name" value="CheY-like_superfamily"/>
</dbReference>
<dbReference type="InterPro" id="IPR005467">
    <property type="entry name" value="His_kinase_dom"/>
</dbReference>
<dbReference type="Pfam" id="PF13426">
    <property type="entry name" value="PAS_9"/>
    <property type="match status" value="1"/>
</dbReference>
<evidence type="ECO:0000256" key="4">
    <source>
        <dbReference type="ARBA" id="ARBA00022679"/>
    </source>
</evidence>
<keyword evidence="6" id="KW-0902">Two-component regulatory system</keyword>
<dbReference type="Pfam" id="PF00512">
    <property type="entry name" value="HisKA"/>
    <property type="match status" value="1"/>
</dbReference>
<dbReference type="InterPro" id="IPR003018">
    <property type="entry name" value="GAF"/>
</dbReference>
<dbReference type="RefSeq" id="WP_069968558.1">
    <property type="nucleotide sequence ID" value="NZ_CM124774.1"/>
</dbReference>
<dbReference type="SMART" id="SM00065">
    <property type="entry name" value="GAF"/>
    <property type="match status" value="1"/>
</dbReference>
<dbReference type="PROSITE" id="PS50109">
    <property type="entry name" value="HIS_KIN"/>
    <property type="match status" value="1"/>
</dbReference>
<dbReference type="SUPFAM" id="SSF55781">
    <property type="entry name" value="GAF domain-like"/>
    <property type="match status" value="1"/>
</dbReference>
<dbReference type="Pfam" id="PF08448">
    <property type="entry name" value="PAS_4"/>
    <property type="match status" value="2"/>
</dbReference>
<reference evidence="13" key="1">
    <citation type="submission" date="2016-09" db="EMBL/GenBank/DDBJ databases">
        <title>Draft genome of thermotolerant cyanobacterium Desertifilum sp. strain IPPAS B-1220.</title>
        <authorList>
            <person name="Sinetova M.A."/>
            <person name="Bolakhan K."/>
            <person name="Zayadan B.K."/>
            <person name="Mironov K.S."/>
            <person name="Ustinova V."/>
            <person name="Kupriyanova E.V."/>
            <person name="Sidorov R.A."/>
            <person name="Skrypnik A.N."/>
            <person name="Gogoleva N.E."/>
            <person name="Gogolev Y.V."/>
            <person name="Los D.A."/>
        </authorList>
    </citation>
    <scope>NUCLEOTIDE SEQUENCE [LARGE SCALE GENOMIC DNA]</scope>
    <source>
        <strain evidence="13">IPPAS B-1220</strain>
    </source>
</reference>
<evidence type="ECO:0000256" key="5">
    <source>
        <dbReference type="ARBA" id="ARBA00022777"/>
    </source>
</evidence>
<feature type="domain" description="PAC" evidence="12">
    <location>
        <begin position="755"/>
        <end position="807"/>
    </location>
</feature>
<keyword evidence="8" id="KW-0175">Coiled coil</keyword>
<protein>
    <recommendedName>
        <fullName evidence="2">histidine kinase</fullName>
        <ecNumber evidence="2">2.7.13.3</ecNumber>
    </recommendedName>
</protein>
<dbReference type="InterPro" id="IPR013767">
    <property type="entry name" value="PAS_fold"/>
</dbReference>
<dbReference type="InterPro" id="IPR003594">
    <property type="entry name" value="HATPase_dom"/>
</dbReference>